<dbReference type="EnsemblPlants" id="Solyc01g016450.1.1">
    <property type="protein sequence ID" value="Solyc01g016450.1.1.1"/>
    <property type="gene ID" value="Solyc01g016450.1"/>
</dbReference>
<dbReference type="AlphaFoldDB" id="A0A3Q7EBZ4"/>
<sequence>MSTTEATLLTVGNYRSHRCYNCNNAFHITTTSSVSSSFRCPHCFHRHLLPNYTIASFIPFTQHLILTN</sequence>
<evidence type="ECO:0000313" key="2">
    <source>
        <dbReference type="Proteomes" id="UP000004994"/>
    </source>
</evidence>
<dbReference type="Proteomes" id="UP000004994">
    <property type="component" value="Chromosome 1"/>
</dbReference>
<dbReference type="InParanoid" id="A0A3Q7EBZ4"/>
<dbReference type="PaxDb" id="4081-Solyc01g016450.1.1"/>
<reference evidence="1" key="1">
    <citation type="journal article" date="2012" name="Nature">
        <title>The tomato genome sequence provides insights into fleshy fruit evolution.</title>
        <authorList>
            <consortium name="Tomato Genome Consortium"/>
        </authorList>
    </citation>
    <scope>NUCLEOTIDE SEQUENCE [LARGE SCALE GENOMIC DNA]</scope>
    <source>
        <strain evidence="1">cv. Heinz 1706</strain>
    </source>
</reference>
<protein>
    <submittedName>
        <fullName evidence="1">Uncharacterized protein</fullName>
    </submittedName>
</protein>
<proteinExistence type="predicted"/>
<evidence type="ECO:0000313" key="1">
    <source>
        <dbReference type="EnsemblPlants" id="Solyc01g016450.1.1.1"/>
    </source>
</evidence>
<reference evidence="1" key="2">
    <citation type="submission" date="2019-01" db="UniProtKB">
        <authorList>
            <consortium name="EnsemblPlants"/>
        </authorList>
    </citation>
    <scope>IDENTIFICATION</scope>
    <source>
        <strain evidence="1">cv. Heinz 1706</strain>
    </source>
</reference>
<name>A0A3Q7EBZ4_SOLLC</name>
<keyword evidence="2" id="KW-1185">Reference proteome</keyword>
<accession>A0A3Q7EBZ4</accession>
<organism evidence="1">
    <name type="scientific">Solanum lycopersicum</name>
    <name type="common">Tomato</name>
    <name type="synonym">Lycopersicon esculentum</name>
    <dbReference type="NCBI Taxonomy" id="4081"/>
    <lineage>
        <taxon>Eukaryota</taxon>
        <taxon>Viridiplantae</taxon>
        <taxon>Streptophyta</taxon>
        <taxon>Embryophyta</taxon>
        <taxon>Tracheophyta</taxon>
        <taxon>Spermatophyta</taxon>
        <taxon>Magnoliopsida</taxon>
        <taxon>eudicotyledons</taxon>
        <taxon>Gunneridae</taxon>
        <taxon>Pentapetalae</taxon>
        <taxon>asterids</taxon>
        <taxon>lamiids</taxon>
        <taxon>Solanales</taxon>
        <taxon>Solanaceae</taxon>
        <taxon>Solanoideae</taxon>
        <taxon>Solaneae</taxon>
        <taxon>Solanum</taxon>
        <taxon>Solanum subgen. Lycopersicon</taxon>
    </lineage>
</organism>
<dbReference type="Gramene" id="Solyc01g016450.1.1">
    <property type="protein sequence ID" value="Solyc01g016450.1.1.1"/>
    <property type="gene ID" value="Solyc01g016450.1"/>
</dbReference>